<dbReference type="EMBL" id="REGW02000021">
    <property type="protein sequence ID" value="KAE8280240.1"/>
    <property type="molecule type" value="Genomic_DNA"/>
</dbReference>
<proteinExistence type="predicted"/>
<dbReference type="Proteomes" id="UP000424527">
    <property type="component" value="Unassembled WGS sequence"/>
</dbReference>
<organism evidence="1 2">
    <name type="scientific">Larimichthys crocea</name>
    <name type="common">Large yellow croaker</name>
    <name type="synonym">Pseudosciaena crocea</name>
    <dbReference type="NCBI Taxonomy" id="215358"/>
    <lineage>
        <taxon>Eukaryota</taxon>
        <taxon>Metazoa</taxon>
        <taxon>Chordata</taxon>
        <taxon>Craniata</taxon>
        <taxon>Vertebrata</taxon>
        <taxon>Euteleostomi</taxon>
        <taxon>Actinopterygii</taxon>
        <taxon>Neopterygii</taxon>
        <taxon>Teleostei</taxon>
        <taxon>Neoteleostei</taxon>
        <taxon>Acanthomorphata</taxon>
        <taxon>Eupercaria</taxon>
        <taxon>Sciaenidae</taxon>
        <taxon>Larimichthys</taxon>
    </lineage>
</organism>
<name>A0A6G0HM48_LARCR</name>
<keyword evidence="2" id="KW-1185">Reference proteome</keyword>
<comment type="caution">
    <text evidence="1">The sequence shown here is derived from an EMBL/GenBank/DDBJ whole genome shotgun (WGS) entry which is preliminary data.</text>
</comment>
<dbReference type="AlphaFoldDB" id="A0A6G0HM48"/>
<protein>
    <submittedName>
        <fullName evidence="1">Uncharacterized protein</fullName>
    </submittedName>
</protein>
<reference evidence="1 2" key="1">
    <citation type="submission" date="2019-07" db="EMBL/GenBank/DDBJ databases">
        <title>Chromosome genome assembly for large yellow croaker.</title>
        <authorList>
            <person name="Xiao S."/>
        </authorList>
    </citation>
    <scope>NUCLEOTIDE SEQUENCE [LARGE SCALE GENOMIC DNA]</scope>
    <source>
        <strain evidence="1">JMULYC20181020</strain>
        <tissue evidence="1">Muscle</tissue>
    </source>
</reference>
<evidence type="ECO:0000313" key="1">
    <source>
        <dbReference type="EMBL" id="KAE8280240.1"/>
    </source>
</evidence>
<gene>
    <name evidence="1" type="ORF">D5F01_LYC20794</name>
</gene>
<evidence type="ECO:0000313" key="2">
    <source>
        <dbReference type="Proteomes" id="UP000424527"/>
    </source>
</evidence>
<accession>A0A6G0HM48</accession>
<sequence length="255" mass="29366">MYGVANPSTIVIHMKNAIRHFYTPFFFSSVNVAGEETRHQLFSSMSLNLQKVRNVAEELLKALGKVARLTEIHVHLNRLCCKLAQERRGMLTSQEKMCLLYLTETYFMQVRDRDHPKYWPGYREAVRGAFVERYRSDLSSLQDKILTNYHLKNPEFIHLVPWLLDNPSALHDKMIVAHEAYLREEGKVSARAALITAVSVHIERKPHRCLPRGFPGLDKVDFKDLGYRKQTLRLALSRSRGLTTGLAYGPNGLKM</sequence>